<name>A0A2T7BDN7_9BACT</name>
<keyword evidence="2" id="KW-1185">Reference proteome</keyword>
<dbReference type="PANTHER" id="PTHR30469">
    <property type="entry name" value="MULTIDRUG RESISTANCE PROTEIN MDTA"/>
    <property type="match status" value="1"/>
</dbReference>
<dbReference type="PANTHER" id="PTHR30469:SF11">
    <property type="entry name" value="BLL4320 PROTEIN"/>
    <property type="match status" value="1"/>
</dbReference>
<proteinExistence type="predicted"/>
<dbReference type="GO" id="GO:1990281">
    <property type="term" value="C:efflux pump complex"/>
    <property type="evidence" value="ECO:0007669"/>
    <property type="project" value="TreeGrafter"/>
</dbReference>
<dbReference type="EMBL" id="QCYK01000003">
    <property type="protein sequence ID" value="PUZ23187.1"/>
    <property type="molecule type" value="Genomic_DNA"/>
</dbReference>
<evidence type="ECO:0000313" key="1">
    <source>
        <dbReference type="EMBL" id="PUZ23187.1"/>
    </source>
</evidence>
<dbReference type="Gene3D" id="2.40.420.20">
    <property type="match status" value="1"/>
</dbReference>
<gene>
    <name evidence="1" type="ORF">DCC81_22590</name>
</gene>
<dbReference type="GO" id="GO:0015562">
    <property type="term" value="F:efflux transmembrane transporter activity"/>
    <property type="evidence" value="ECO:0007669"/>
    <property type="project" value="TreeGrafter"/>
</dbReference>
<organism evidence="1 2">
    <name type="scientific">Chitinophaga parva</name>
    <dbReference type="NCBI Taxonomy" id="2169414"/>
    <lineage>
        <taxon>Bacteria</taxon>
        <taxon>Pseudomonadati</taxon>
        <taxon>Bacteroidota</taxon>
        <taxon>Chitinophagia</taxon>
        <taxon>Chitinophagales</taxon>
        <taxon>Chitinophagaceae</taxon>
        <taxon>Chitinophaga</taxon>
    </lineage>
</organism>
<evidence type="ECO:0008006" key="3">
    <source>
        <dbReference type="Google" id="ProtNLM"/>
    </source>
</evidence>
<evidence type="ECO:0000313" key="2">
    <source>
        <dbReference type="Proteomes" id="UP000244450"/>
    </source>
</evidence>
<dbReference type="AlphaFoldDB" id="A0A2T7BDN7"/>
<sequence>MSDTMLHRITVDTAVCTPIVNVIQLRGQVASVKKAQAIIMAKIPPADLFHVNKGMTVTVFPVTTPQHIYEGHITGINAHTAQVSVHLQPGDTALEAAMATTLRLRWEDTNHMVAIPAQAVIYDKRKRKSFVMVFRDRYNIDKRQVWTFKSLDNTSYISGGLDEGEKVVSTDQQLIYDAMDR</sequence>
<accession>A0A2T7BDN7</accession>
<comment type="caution">
    <text evidence="1">The sequence shown here is derived from an EMBL/GenBank/DDBJ whole genome shotgun (WGS) entry which is preliminary data.</text>
</comment>
<dbReference type="Proteomes" id="UP000244450">
    <property type="component" value="Unassembled WGS sequence"/>
</dbReference>
<reference evidence="1 2" key="1">
    <citation type="submission" date="2018-04" db="EMBL/GenBank/DDBJ databases">
        <title>Chitinophaga fuyangensis sp. nov., isolated from soil in a chemical factory.</title>
        <authorList>
            <person name="Chen K."/>
        </authorList>
    </citation>
    <scope>NUCLEOTIDE SEQUENCE [LARGE SCALE GENOMIC DNA]</scope>
    <source>
        <strain evidence="1 2">LY-1</strain>
    </source>
</reference>
<protein>
    <recommendedName>
        <fullName evidence="3">RND efflux pump membrane fusion protein barrel-sandwich domain-containing protein</fullName>
    </recommendedName>
</protein>